<gene>
    <name evidence="3" type="primary">tmcAL</name>
    <name evidence="4" type="ORF">J2Z83_000302</name>
</gene>
<evidence type="ECO:0000313" key="4">
    <source>
        <dbReference type="EMBL" id="MBP1968210.1"/>
    </source>
</evidence>
<dbReference type="HAMAP" id="MF_01539">
    <property type="entry name" value="TmcAL"/>
    <property type="match status" value="1"/>
</dbReference>
<feature type="binding site" evidence="3">
    <location>
        <begin position="7"/>
        <end position="20"/>
    </location>
    <ligand>
        <name>ATP</name>
        <dbReference type="ChEBI" id="CHEBI:30616"/>
    </ligand>
</feature>
<comment type="catalytic activity">
    <reaction evidence="3">
        <text>cytidine(34) in elongator tRNA(Met) + acetate + ATP = N(4)-acetylcytidine(34) in elongator tRNA(Met) + AMP + diphosphate</text>
        <dbReference type="Rhea" id="RHEA:58144"/>
        <dbReference type="Rhea" id="RHEA-COMP:10693"/>
        <dbReference type="Rhea" id="RHEA-COMP:10694"/>
        <dbReference type="ChEBI" id="CHEBI:30089"/>
        <dbReference type="ChEBI" id="CHEBI:30616"/>
        <dbReference type="ChEBI" id="CHEBI:33019"/>
        <dbReference type="ChEBI" id="CHEBI:74900"/>
        <dbReference type="ChEBI" id="CHEBI:82748"/>
        <dbReference type="ChEBI" id="CHEBI:456215"/>
    </reaction>
</comment>
<dbReference type="InterPro" id="IPR008513">
    <property type="entry name" value="tRNA(Met)_cyd_acetate_ligase"/>
</dbReference>
<sequence length="403" mass="45907">MKACGLIVEYNPFHNGHLYHIQKAKKNSNADCMIAVMSGTFLQRGEPAIIDKFHRTRAALQSGIDIVLELPYHYAVQSSDMFAKGAVKTLHEIGVSDINFGSESGNISNFITSYEIFKAKETIYEKNLKSYLDKGISFPKASKFAYEHIGLTSGDMDLSKPNNILGFSYVKTILENDLAIKPSTIKRTNSDYHDQTIGNSIASATGIRNELFTNAQITPEIAKSIPKETYLELQQYKHTATTWHTWESYFPLLHYRVLTMSLQELSLIEGVDEGLEYRIKQTSKEATSFTGWIDAIKTKRYTWTRLQRIFVHILTNTSKNDVNQVSNEASIPYIRLLGFNQTGQAYLNQTRKKRNVPLVTKISQKPNPMLEMEEKASNAYYSILPPKQKNQFKKQEIQPPIRI</sequence>
<reference evidence="4 5" key="1">
    <citation type="submission" date="2021-03" db="EMBL/GenBank/DDBJ databases">
        <title>Genomic Encyclopedia of Type Strains, Phase IV (KMG-IV): sequencing the most valuable type-strain genomes for metagenomic binning, comparative biology and taxonomic classification.</title>
        <authorList>
            <person name="Goeker M."/>
        </authorList>
    </citation>
    <scope>NUCLEOTIDE SEQUENCE [LARGE SCALE GENOMIC DNA]</scope>
    <source>
        <strain evidence="4 5">DSM 25609</strain>
    </source>
</reference>
<keyword evidence="1 3" id="KW-0436">Ligase</keyword>
<dbReference type="PANTHER" id="PTHR37825">
    <property type="entry name" value="TRNA(MET) CYTIDINE ACETATE LIGASE"/>
    <property type="match status" value="1"/>
</dbReference>
<evidence type="ECO:0000256" key="2">
    <source>
        <dbReference type="ARBA" id="ARBA00022694"/>
    </source>
</evidence>
<dbReference type="SUPFAM" id="SSF52374">
    <property type="entry name" value="Nucleotidylyl transferase"/>
    <property type="match status" value="1"/>
</dbReference>
<comment type="similarity">
    <text evidence="3">Belongs to the TmcAL family.</text>
</comment>
<dbReference type="Pfam" id="PF05636">
    <property type="entry name" value="HIGH_NTase1"/>
    <property type="match status" value="1"/>
</dbReference>
<comment type="caution">
    <text evidence="4">The sequence shown here is derived from an EMBL/GenBank/DDBJ whole genome shotgun (WGS) entry which is preliminary data.</text>
</comment>
<dbReference type="Gene3D" id="3.40.50.620">
    <property type="entry name" value="HUPs"/>
    <property type="match status" value="1"/>
</dbReference>
<keyword evidence="3" id="KW-0067">ATP-binding</keyword>
<feature type="binding site" evidence="3">
    <location>
        <position position="162"/>
    </location>
    <ligand>
        <name>ATP</name>
        <dbReference type="ChEBI" id="CHEBI:30616"/>
    </ligand>
</feature>
<proteinExistence type="inferred from homology"/>
<feature type="binding site" evidence="3">
    <location>
        <position position="101"/>
    </location>
    <ligand>
        <name>ATP</name>
        <dbReference type="ChEBI" id="CHEBI:30616"/>
    </ligand>
</feature>
<comment type="function">
    <text evidence="3">Catalyzes the formation of N(4)-acetylcytidine (ac(4)C) at the wobble position of elongator tRNA(Met), using acetate and ATP as substrates. First activates an acetate ion to form acetyladenylate (Ac-AMP) and then transfers the acetyl group to tRNA to form ac(4)C34.</text>
</comment>
<dbReference type="EC" id="6.3.4.-" evidence="3"/>
<dbReference type="NCBIfam" id="NF010191">
    <property type="entry name" value="PRK13670.1"/>
    <property type="match status" value="1"/>
</dbReference>
<keyword evidence="3" id="KW-0963">Cytoplasm</keyword>
<comment type="caution">
    <text evidence="3">Lacks conserved residue(s) required for the propagation of feature annotation.</text>
</comment>
<organism evidence="4 5">
    <name type="scientific">Virgibacillus natechei</name>
    <dbReference type="NCBI Taxonomy" id="1216297"/>
    <lineage>
        <taxon>Bacteria</taxon>
        <taxon>Bacillati</taxon>
        <taxon>Bacillota</taxon>
        <taxon>Bacilli</taxon>
        <taxon>Bacillales</taxon>
        <taxon>Bacillaceae</taxon>
        <taxon>Virgibacillus</taxon>
    </lineage>
</organism>
<keyword evidence="2 3" id="KW-0819">tRNA processing</keyword>
<keyword evidence="5" id="KW-1185">Reference proteome</keyword>
<name>A0ABS4IC34_9BACI</name>
<keyword evidence="3" id="KW-0547">Nucleotide-binding</keyword>
<evidence type="ECO:0000313" key="5">
    <source>
        <dbReference type="Proteomes" id="UP001519345"/>
    </source>
</evidence>
<keyword evidence="3" id="KW-0694">RNA-binding</keyword>
<keyword evidence="3" id="KW-0820">tRNA-binding</keyword>
<dbReference type="PANTHER" id="PTHR37825:SF1">
    <property type="entry name" value="TRNA(MET) CYTIDINE ACETATE LIGASE"/>
    <property type="match status" value="1"/>
</dbReference>
<accession>A0ABS4IC34</accession>
<dbReference type="RefSeq" id="WP_209461439.1">
    <property type="nucleotide sequence ID" value="NZ_CP110224.1"/>
</dbReference>
<comment type="subcellular location">
    <subcellularLocation>
        <location evidence="3">Cytoplasm</location>
    </subcellularLocation>
</comment>
<evidence type="ECO:0000256" key="1">
    <source>
        <dbReference type="ARBA" id="ARBA00022598"/>
    </source>
</evidence>
<dbReference type="InterPro" id="IPR014729">
    <property type="entry name" value="Rossmann-like_a/b/a_fold"/>
</dbReference>
<evidence type="ECO:0000256" key="3">
    <source>
        <dbReference type="HAMAP-Rule" id="MF_01539"/>
    </source>
</evidence>
<dbReference type="Proteomes" id="UP001519345">
    <property type="component" value="Unassembled WGS sequence"/>
</dbReference>
<feature type="binding site" evidence="3">
    <location>
        <position position="187"/>
    </location>
    <ligand>
        <name>ATP</name>
        <dbReference type="ChEBI" id="CHEBI:30616"/>
    </ligand>
</feature>
<dbReference type="EMBL" id="JAGGKX010000001">
    <property type="protein sequence ID" value="MBP1968210.1"/>
    <property type="molecule type" value="Genomic_DNA"/>
</dbReference>
<protein>
    <recommendedName>
        <fullName evidence="3">tRNA(Met) cytidine acetate ligase</fullName>
        <ecNumber evidence="3">6.3.4.-</ecNumber>
    </recommendedName>
</protein>